<dbReference type="FunFam" id="2.10.25.10:FF:000055">
    <property type="entry name" value="alpha-tectorin isoform X1"/>
    <property type="match status" value="1"/>
</dbReference>
<dbReference type="Gene3D" id="2.10.25.10">
    <property type="entry name" value="Laminin"/>
    <property type="match status" value="2"/>
</dbReference>
<dbReference type="AlphaFoldDB" id="M7BCL1"/>
<dbReference type="PANTHER" id="PTHR46160">
    <property type="entry name" value="ALPHA-TECTORIN-RELATED"/>
    <property type="match status" value="1"/>
</dbReference>
<evidence type="ECO:0000313" key="4">
    <source>
        <dbReference type="Proteomes" id="UP000031443"/>
    </source>
</evidence>
<accession>M7BCL1</accession>
<dbReference type="InterPro" id="IPR052749">
    <property type="entry name" value="Alpha-tectorin"/>
</dbReference>
<gene>
    <name evidence="3" type="ORF">UY3_13025</name>
</gene>
<sequence>MQQYSQRPSCPIPLTALPCPENSQYQLCGSVCPATCNDQAAPNNCSSPCMETCQCNEGFVLDAGKCIHKACCGCEFQGHLYAPGEQFWGDSTCTRRCVCDPQSRQVSCQATGCRTGEQCRVENGIQNCYPSSYRTCSASGDPHYTSFHIAVSFTRAVEVRVYGVNIMVSRDYPGRFLDAVIQTNFHLIITFDWQGQVTLTAPSTYTSAMCSLCGNFNGDKGDELIMKDGRAAPNATAFGQSWQVAEMFDCTEADNALSCPARSHYKLCMHTCDMKCITIAGLARCFEGCQCERGLASDGEACVSLDACGCTTYEGQYLQVDGTSLASVPFSTTLSFSPAGGIAPVCLPSGSLTCTPHWCPSRRPCGLRNSMRGCYAKRHPCLVAPGQLLSTFDGFSGAAPISGAHDVSRVCEQNTTSWFRFVLESWQWQPDARHVAMVYMILSAVFIATDTEGTAWVNGQEVLLPTSINAELSLTRSQQGMVVQWMEKVEAHLNATGVLEVTANGSYAAQLCGACGNFNGDSMDDLMACGGRPASNTQEVLASWVAEDFSSSW</sequence>
<evidence type="ECO:0000256" key="1">
    <source>
        <dbReference type="ARBA" id="ARBA00023157"/>
    </source>
</evidence>
<dbReference type="Pfam" id="PF12714">
    <property type="entry name" value="TILa"/>
    <property type="match status" value="1"/>
</dbReference>
<keyword evidence="4" id="KW-1185">Reference proteome</keyword>
<dbReference type="InterPro" id="IPR001846">
    <property type="entry name" value="VWF_type-D"/>
</dbReference>
<organism evidence="3 4">
    <name type="scientific">Chelonia mydas</name>
    <name type="common">Green sea-turtle</name>
    <name type="synonym">Chelonia agassizi</name>
    <dbReference type="NCBI Taxonomy" id="8469"/>
    <lineage>
        <taxon>Eukaryota</taxon>
        <taxon>Metazoa</taxon>
        <taxon>Chordata</taxon>
        <taxon>Craniata</taxon>
        <taxon>Vertebrata</taxon>
        <taxon>Euteleostomi</taxon>
        <taxon>Archelosauria</taxon>
        <taxon>Testudinata</taxon>
        <taxon>Testudines</taxon>
        <taxon>Cryptodira</taxon>
        <taxon>Durocryptodira</taxon>
        <taxon>Americhelydia</taxon>
        <taxon>Chelonioidea</taxon>
        <taxon>Cheloniidae</taxon>
        <taxon>Chelonia</taxon>
    </lineage>
</organism>
<name>M7BCL1_CHEMY</name>
<reference evidence="4" key="1">
    <citation type="journal article" date="2013" name="Nat. Genet.">
        <title>The draft genomes of soft-shell turtle and green sea turtle yield insights into the development and evolution of the turtle-specific body plan.</title>
        <authorList>
            <person name="Wang Z."/>
            <person name="Pascual-Anaya J."/>
            <person name="Zadissa A."/>
            <person name="Li W."/>
            <person name="Niimura Y."/>
            <person name="Huang Z."/>
            <person name="Li C."/>
            <person name="White S."/>
            <person name="Xiong Z."/>
            <person name="Fang D."/>
            <person name="Wang B."/>
            <person name="Ming Y."/>
            <person name="Chen Y."/>
            <person name="Zheng Y."/>
            <person name="Kuraku S."/>
            <person name="Pignatelli M."/>
            <person name="Herrero J."/>
            <person name="Beal K."/>
            <person name="Nozawa M."/>
            <person name="Li Q."/>
            <person name="Wang J."/>
            <person name="Zhang H."/>
            <person name="Yu L."/>
            <person name="Shigenobu S."/>
            <person name="Wang J."/>
            <person name="Liu J."/>
            <person name="Flicek P."/>
            <person name="Searle S."/>
            <person name="Wang J."/>
            <person name="Kuratani S."/>
            <person name="Yin Y."/>
            <person name="Aken B."/>
            <person name="Zhang G."/>
            <person name="Irie N."/>
        </authorList>
    </citation>
    <scope>NUCLEOTIDE SEQUENCE [LARGE SCALE GENOMIC DNA]</scope>
</reference>
<dbReference type="Pfam" id="PF01826">
    <property type="entry name" value="TIL"/>
    <property type="match status" value="2"/>
</dbReference>
<feature type="domain" description="VWFD" evidence="2">
    <location>
        <begin position="78"/>
        <end position="251"/>
    </location>
</feature>
<dbReference type="STRING" id="8469.M7BCL1"/>
<feature type="domain" description="VWFD" evidence="2">
    <location>
        <begin position="379"/>
        <end position="552"/>
    </location>
</feature>
<dbReference type="Pfam" id="PF00094">
    <property type="entry name" value="VWD"/>
    <property type="match status" value="2"/>
</dbReference>
<dbReference type="CDD" id="cd19941">
    <property type="entry name" value="TIL"/>
    <property type="match status" value="2"/>
</dbReference>
<evidence type="ECO:0000259" key="2">
    <source>
        <dbReference type="PROSITE" id="PS51233"/>
    </source>
</evidence>
<dbReference type="InterPro" id="IPR036084">
    <property type="entry name" value="Ser_inhib-like_sf"/>
</dbReference>
<proteinExistence type="predicted"/>
<dbReference type="PROSITE" id="PS51233">
    <property type="entry name" value="VWFD"/>
    <property type="match status" value="2"/>
</dbReference>
<dbReference type="InterPro" id="IPR002919">
    <property type="entry name" value="TIL_dom"/>
</dbReference>
<keyword evidence="1" id="KW-1015">Disulfide bond</keyword>
<dbReference type="EMBL" id="KB553348">
    <property type="protein sequence ID" value="EMP29873.1"/>
    <property type="molecule type" value="Genomic_DNA"/>
</dbReference>
<dbReference type="PANTHER" id="PTHR46160:SF9">
    <property type="entry name" value="PROTEIN PRY2-RELATED"/>
    <property type="match status" value="1"/>
</dbReference>
<evidence type="ECO:0000313" key="3">
    <source>
        <dbReference type="EMBL" id="EMP29873.1"/>
    </source>
</evidence>
<dbReference type="InterPro" id="IPR025615">
    <property type="entry name" value="TILa_dom"/>
</dbReference>
<protein>
    <submittedName>
        <fullName evidence="3">IgGFc-binding protein</fullName>
    </submittedName>
</protein>
<dbReference type="Proteomes" id="UP000031443">
    <property type="component" value="Unassembled WGS sequence"/>
</dbReference>
<dbReference type="SUPFAM" id="SSF57567">
    <property type="entry name" value="Serine protease inhibitors"/>
    <property type="match status" value="2"/>
</dbReference>